<proteinExistence type="predicted"/>
<accession>A0A7S4B370</accession>
<dbReference type="PANTHER" id="PTHR13621:SF2">
    <property type="entry name" value="PROLINE-RICH PROTEIN PRCC"/>
    <property type="match status" value="1"/>
</dbReference>
<feature type="compositionally biased region" description="Polar residues" evidence="1">
    <location>
        <begin position="86"/>
        <end position="99"/>
    </location>
</feature>
<protein>
    <recommendedName>
        <fullName evidence="3">Proline-rich protein PRCC</fullName>
    </recommendedName>
</protein>
<gene>
    <name evidence="2" type="ORF">PCAR00345_LOCUS3976</name>
</gene>
<dbReference type="GO" id="GO:0005634">
    <property type="term" value="C:nucleus"/>
    <property type="evidence" value="ECO:0007669"/>
    <property type="project" value="TreeGrafter"/>
</dbReference>
<feature type="compositionally biased region" description="Polar residues" evidence="1">
    <location>
        <begin position="158"/>
        <end position="168"/>
    </location>
</feature>
<organism evidence="2">
    <name type="scientific">Chrysotila carterae</name>
    <name type="common">Marine alga</name>
    <name type="synonym">Syracosphaera carterae</name>
    <dbReference type="NCBI Taxonomy" id="13221"/>
    <lineage>
        <taxon>Eukaryota</taxon>
        <taxon>Haptista</taxon>
        <taxon>Haptophyta</taxon>
        <taxon>Prymnesiophyceae</taxon>
        <taxon>Isochrysidales</taxon>
        <taxon>Isochrysidaceae</taxon>
        <taxon>Chrysotila</taxon>
    </lineage>
</organism>
<dbReference type="InterPro" id="IPR018800">
    <property type="entry name" value="PRCC"/>
</dbReference>
<dbReference type="Pfam" id="PF10253">
    <property type="entry name" value="PRCC"/>
    <property type="match status" value="1"/>
</dbReference>
<feature type="region of interest" description="Disordered" evidence="1">
    <location>
        <begin position="1"/>
        <end position="193"/>
    </location>
</feature>
<evidence type="ECO:0000313" key="2">
    <source>
        <dbReference type="EMBL" id="CAE0751391.1"/>
    </source>
</evidence>
<name>A0A7S4B370_CHRCT</name>
<dbReference type="EMBL" id="HBIZ01006947">
    <property type="protein sequence ID" value="CAE0751391.1"/>
    <property type="molecule type" value="Transcribed_RNA"/>
</dbReference>
<feature type="compositionally biased region" description="Polar residues" evidence="1">
    <location>
        <begin position="13"/>
        <end position="34"/>
    </location>
</feature>
<feature type="compositionally biased region" description="Acidic residues" evidence="1">
    <location>
        <begin position="1"/>
        <end position="12"/>
    </location>
</feature>
<evidence type="ECO:0008006" key="3">
    <source>
        <dbReference type="Google" id="ProtNLM"/>
    </source>
</evidence>
<reference evidence="2" key="1">
    <citation type="submission" date="2021-01" db="EMBL/GenBank/DDBJ databases">
        <authorList>
            <person name="Corre E."/>
            <person name="Pelletier E."/>
            <person name="Niang G."/>
            <person name="Scheremetjew M."/>
            <person name="Finn R."/>
            <person name="Kale V."/>
            <person name="Holt S."/>
            <person name="Cochrane G."/>
            <person name="Meng A."/>
            <person name="Brown T."/>
            <person name="Cohen L."/>
        </authorList>
    </citation>
    <scope>NUCLEOTIDE SEQUENCE</scope>
    <source>
        <strain evidence="2">CCMP645</strain>
    </source>
</reference>
<dbReference type="PANTHER" id="PTHR13621">
    <property type="entry name" value="PROLINE-RICH PROTEIN PRCC"/>
    <property type="match status" value="1"/>
</dbReference>
<sequence>MLVEYSDSDGEETPQSSASGQVTSAVLQTSNSGPAPSASGLNLPPPRASARPSSGLNLHPPSGARGAGSGLVLPAPSGGPARKQIDLQTLLSRNESSLSVDVAQKLPTGFFEEPPVETAPEPRAPSANGPRGRLSSMLPPPKNAPVRRGITAGLTPRAASTCSHSAQPPASVGKATTAPARHQGLSPLPPAPKALPRVDPCMYAPDDAARGASLPSCGGEQQQVHDEGITAAYEDFMPSYPAVPPYGAGALPGPALPPELAHGGPAKRGAHSDFLEAQQSEQVISVSMDELKRSIGPARQYEIPKPAEDVKISANFWNRRSGEVEQHFKPSKLQKRKHQINSLAFDCAEKATELAQRARMGNKTKAETHAKYGW</sequence>
<dbReference type="AlphaFoldDB" id="A0A7S4B370"/>
<evidence type="ECO:0000256" key="1">
    <source>
        <dbReference type="SAM" id="MobiDB-lite"/>
    </source>
</evidence>